<dbReference type="Gene3D" id="3.40.50.720">
    <property type="entry name" value="NAD(P)-binding Rossmann-like Domain"/>
    <property type="match status" value="2"/>
</dbReference>
<sequence>MKAVLLDADTLGKDIDLSPIRAVVSELRVFGTTAPSQLQAHAADAELLLTNKVVLDDAIMAGRRALLVMATGTNNVDLAAAKARGIPVCNVSNYGTASVAQHSLMLMLALAARLPLYQRDLAAGAWQQSPFFCLMGHATLEFKGKTLVLVGSGTLGSEVARLAEAFGAKVVFAARPGDPGDNRPSLDSLLPQADLLSFHCPLTEATRHLLNGERLAIIKPGCLVINCARGSIIDEQAALAALKAGRLGGLAVDVLPEEPPRQGHALLASLAEPLNLIVTPHNAWISPEARQNIVNLTADNIRRLQP</sequence>
<dbReference type="Pfam" id="PF00389">
    <property type="entry name" value="2-Hacid_dh"/>
    <property type="match status" value="1"/>
</dbReference>
<dbReference type="InterPro" id="IPR006139">
    <property type="entry name" value="D-isomer_2_OHA_DH_cat_dom"/>
</dbReference>
<reference evidence="7 8" key="1">
    <citation type="journal article" date="2012" name="J. Bacteriol.">
        <title>Genome Sequence of Gallaecimonas xiamenensis Type Strain 3-C-1.</title>
        <authorList>
            <person name="Lai Q."/>
            <person name="Wang L."/>
            <person name="Wang W."/>
            <person name="Shao Z."/>
        </authorList>
    </citation>
    <scope>NUCLEOTIDE SEQUENCE [LARGE SCALE GENOMIC DNA]</scope>
    <source>
        <strain evidence="7 8">3-C-1</strain>
    </source>
</reference>
<evidence type="ECO:0000313" key="7">
    <source>
        <dbReference type="EMBL" id="EKE76592.1"/>
    </source>
</evidence>
<name>K2JQ16_9GAMM</name>
<organism evidence="7 8">
    <name type="scientific">Gallaecimonas xiamenensis 3-C-1</name>
    <dbReference type="NCBI Taxonomy" id="745411"/>
    <lineage>
        <taxon>Bacteria</taxon>
        <taxon>Pseudomonadati</taxon>
        <taxon>Pseudomonadota</taxon>
        <taxon>Gammaproteobacteria</taxon>
        <taxon>Enterobacterales</taxon>
        <taxon>Gallaecimonadaceae</taxon>
        <taxon>Gallaecimonas</taxon>
    </lineage>
</organism>
<dbReference type="Proteomes" id="UP000006755">
    <property type="component" value="Unassembled WGS sequence"/>
</dbReference>
<protein>
    <submittedName>
        <fullName evidence="7">NAD-binding D-isomer specific 2-hydroxyacid dehydrogenase</fullName>
    </submittedName>
</protein>
<dbReference type="CDD" id="cd12162">
    <property type="entry name" value="2-Hacid_dh_4"/>
    <property type="match status" value="1"/>
</dbReference>
<gene>
    <name evidence="7" type="ORF">B3C1_03325</name>
</gene>
<keyword evidence="8" id="KW-1185">Reference proteome</keyword>
<evidence type="ECO:0000256" key="2">
    <source>
        <dbReference type="ARBA" id="ARBA00023002"/>
    </source>
</evidence>
<evidence type="ECO:0000259" key="6">
    <source>
        <dbReference type="Pfam" id="PF02826"/>
    </source>
</evidence>
<dbReference type="GO" id="GO:0016616">
    <property type="term" value="F:oxidoreductase activity, acting on the CH-OH group of donors, NAD or NADP as acceptor"/>
    <property type="evidence" value="ECO:0007669"/>
    <property type="project" value="InterPro"/>
</dbReference>
<evidence type="ECO:0000259" key="5">
    <source>
        <dbReference type="Pfam" id="PF00389"/>
    </source>
</evidence>
<evidence type="ECO:0000313" key="8">
    <source>
        <dbReference type="Proteomes" id="UP000006755"/>
    </source>
</evidence>
<dbReference type="Pfam" id="PF02826">
    <property type="entry name" value="2-Hacid_dh_C"/>
    <property type="match status" value="1"/>
</dbReference>
<keyword evidence="2 4" id="KW-0560">Oxidoreductase</keyword>
<feature type="domain" description="D-isomer specific 2-hydroxyacid dehydrogenase NAD-binding" evidence="6">
    <location>
        <begin position="104"/>
        <end position="283"/>
    </location>
</feature>
<dbReference type="PANTHER" id="PTHR43761">
    <property type="entry name" value="D-ISOMER SPECIFIC 2-HYDROXYACID DEHYDROGENASE FAMILY PROTEIN (AFU_ORTHOLOGUE AFUA_1G13630)"/>
    <property type="match status" value="1"/>
</dbReference>
<proteinExistence type="inferred from homology"/>
<dbReference type="PATRIC" id="fig|745411.4.peg.655"/>
<accession>K2JQ16</accession>
<evidence type="ECO:0000256" key="4">
    <source>
        <dbReference type="RuleBase" id="RU003719"/>
    </source>
</evidence>
<evidence type="ECO:0000256" key="1">
    <source>
        <dbReference type="ARBA" id="ARBA00005854"/>
    </source>
</evidence>
<dbReference type="EMBL" id="AMRI01000004">
    <property type="protein sequence ID" value="EKE76592.1"/>
    <property type="molecule type" value="Genomic_DNA"/>
</dbReference>
<dbReference type="SUPFAM" id="SSF52283">
    <property type="entry name" value="Formate/glycerate dehydrogenase catalytic domain-like"/>
    <property type="match status" value="1"/>
</dbReference>
<feature type="domain" description="D-isomer specific 2-hydroxyacid dehydrogenase catalytic" evidence="5">
    <location>
        <begin position="19"/>
        <end position="303"/>
    </location>
</feature>
<dbReference type="InterPro" id="IPR006140">
    <property type="entry name" value="D-isomer_DH_NAD-bd"/>
</dbReference>
<dbReference type="eggNOG" id="COG1052">
    <property type="taxonomic scope" value="Bacteria"/>
</dbReference>
<dbReference type="OrthoDB" id="9805416at2"/>
<comment type="caution">
    <text evidence="7">The sequence shown here is derived from an EMBL/GenBank/DDBJ whole genome shotgun (WGS) entry which is preliminary data.</text>
</comment>
<keyword evidence="3" id="KW-0520">NAD</keyword>
<dbReference type="InterPro" id="IPR050418">
    <property type="entry name" value="D-iso_2-hydroxyacid_DH_PdxB"/>
</dbReference>
<comment type="similarity">
    <text evidence="1 4">Belongs to the D-isomer specific 2-hydroxyacid dehydrogenase family.</text>
</comment>
<evidence type="ECO:0000256" key="3">
    <source>
        <dbReference type="ARBA" id="ARBA00023027"/>
    </source>
</evidence>
<dbReference type="AlphaFoldDB" id="K2JQ16"/>
<dbReference type="SUPFAM" id="SSF51735">
    <property type="entry name" value="NAD(P)-binding Rossmann-fold domains"/>
    <property type="match status" value="1"/>
</dbReference>
<dbReference type="RefSeq" id="WP_008482907.1">
    <property type="nucleotide sequence ID" value="NZ_AMRI01000004.1"/>
</dbReference>
<dbReference type="PANTHER" id="PTHR43761:SF1">
    <property type="entry name" value="D-ISOMER SPECIFIC 2-HYDROXYACID DEHYDROGENASE CATALYTIC DOMAIN-CONTAINING PROTEIN-RELATED"/>
    <property type="match status" value="1"/>
</dbReference>
<dbReference type="InterPro" id="IPR036291">
    <property type="entry name" value="NAD(P)-bd_dom_sf"/>
</dbReference>
<dbReference type="GO" id="GO:0051287">
    <property type="term" value="F:NAD binding"/>
    <property type="evidence" value="ECO:0007669"/>
    <property type="project" value="InterPro"/>
</dbReference>
<dbReference type="STRING" id="745411.B3C1_03325"/>